<reference evidence="3" key="1">
    <citation type="submission" date="2022-11" db="UniProtKB">
        <authorList>
            <consortium name="WormBaseParasite"/>
        </authorList>
    </citation>
    <scope>IDENTIFICATION</scope>
</reference>
<sequence length="100" mass="11296">MSDRNSPPPFEGGGTTPRTPTFDRDTPSHNPTPNEELVTPPLPTTKEQSMEFSRMLVYRPTKEQLTEKVNDAVKKITDVKPSKTKLKLKVNRITVSLDFI</sequence>
<evidence type="ECO:0000256" key="1">
    <source>
        <dbReference type="SAM" id="MobiDB-lite"/>
    </source>
</evidence>
<organism evidence="2 3">
    <name type="scientific">Panagrolaimus davidi</name>
    <dbReference type="NCBI Taxonomy" id="227884"/>
    <lineage>
        <taxon>Eukaryota</taxon>
        <taxon>Metazoa</taxon>
        <taxon>Ecdysozoa</taxon>
        <taxon>Nematoda</taxon>
        <taxon>Chromadorea</taxon>
        <taxon>Rhabditida</taxon>
        <taxon>Tylenchina</taxon>
        <taxon>Panagrolaimomorpha</taxon>
        <taxon>Panagrolaimoidea</taxon>
        <taxon>Panagrolaimidae</taxon>
        <taxon>Panagrolaimus</taxon>
    </lineage>
</organism>
<evidence type="ECO:0000313" key="2">
    <source>
        <dbReference type="Proteomes" id="UP000887578"/>
    </source>
</evidence>
<keyword evidence="2" id="KW-1185">Reference proteome</keyword>
<name>A0A914PDF6_9BILA</name>
<evidence type="ECO:0000313" key="3">
    <source>
        <dbReference type="WBParaSite" id="PDA_v2.g16198.t1"/>
    </source>
</evidence>
<dbReference type="Proteomes" id="UP000887578">
    <property type="component" value="Unplaced"/>
</dbReference>
<accession>A0A914PDF6</accession>
<dbReference type="AlphaFoldDB" id="A0A914PDF6"/>
<protein>
    <submittedName>
        <fullName evidence="3">Uncharacterized protein</fullName>
    </submittedName>
</protein>
<feature type="compositionally biased region" description="Pro residues" evidence="1">
    <location>
        <begin position="1"/>
        <end position="10"/>
    </location>
</feature>
<proteinExistence type="predicted"/>
<dbReference type="WBParaSite" id="PDA_v2.g16198.t1">
    <property type="protein sequence ID" value="PDA_v2.g16198.t1"/>
    <property type="gene ID" value="PDA_v2.g16198"/>
</dbReference>
<feature type="region of interest" description="Disordered" evidence="1">
    <location>
        <begin position="1"/>
        <end position="49"/>
    </location>
</feature>